<keyword evidence="4" id="KW-1185">Reference proteome</keyword>
<keyword evidence="2" id="KW-0812">Transmembrane</keyword>
<dbReference type="EMBL" id="JAHIBW010000009">
    <property type="protein sequence ID" value="KAG7308103.1"/>
    <property type="molecule type" value="Genomic_DNA"/>
</dbReference>
<dbReference type="Proteomes" id="UP000823941">
    <property type="component" value="Chromosome 9"/>
</dbReference>
<organism evidence="3 4">
    <name type="scientific">Plutella xylostella</name>
    <name type="common">Diamondback moth</name>
    <name type="synonym">Plutella maculipennis</name>
    <dbReference type="NCBI Taxonomy" id="51655"/>
    <lineage>
        <taxon>Eukaryota</taxon>
        <taxon>Metazoa</taxon>
        <taxon>Ecdysozoa</taxon>
        <taxon>Arthropoda</taxon>
        <taxon>Hexapoda</taxon>
        <taxon>Insecta</taxon>
        <taxon>Pterygota</taxon>
        <taxon>Neoptera</taxon>
        <taxon>Endopterygota</taxon>
        <taxon>Lepidoptera</taxon>
        <taxon>Glossata</taxon>
        <taxon>Ditrysia</taxon>
        <taxon>Yponomeutoidea</taxon>
        <taxon>Plutellidae</taxon>
        <taxon>Plutella</taxon>
    </lineage>
</organism>
<protein>
    <submittedName>
        <fullName evidence="3">Uncharacterized protein</fullName>
    </submittedName>
</protein>
<keyword evidence="2" id="KW-1133">Transmembrane helix</keyword>
<proteinExistence type="predicted"/>
<sequence>MPKLPSQKAIVICCSAVIVAMFITLVVLMTTVEPQPLPDDEEDGSTPGPEGTTSKGRRYFGQTNMNVTDESNDCEECNDIENMPVQRVSIPLAIKRRFLEAIKEQNKHKRNVEDTAPTFYNKYYDLDDEETVIINFVDNDPNSAIEIKIRKIADLNSTSNKENKGNGVLNVTVEKNTEKSRISEFMNRNSSPASTLLRNILHIIDTEVANFTLSLLNSLKNISFTSKITSMINNKLKIPSNIDQNSIINETTLNKNVRRNKLKLMNETTTPNDFNNSKTRVPMSSLNETLKSGDILVPESLKFVHNLSESP</sequence>
<feature type="transmembrane region" description="Helical" evidence="2">
    <location>
        <begin position="9"/>
        <end position="29"/>
    </location>
</feature>
<gene>
    <name evidence="3" type="ORF">JYU34_006764</name>
</gene>
<feature type="non-terminal residue" evidence="3">
    <location>
        <position position="311"/>
    </location>
</feature>
<feature type="region of interest" description="Disordered" evidence="1">
    <location>
        <begin position="36"/>
        <end position="65"/>
    </location>
</feature>
<name>A0ABQ7QSS1_PLUXY</name>
<reference evidence="3 4" key="1">
    <citation type="submission" date="2021-06" db="EMBL/GenBank/DDBJ databases">
        <title>A haploid diamondback moth (Plutella xylostella L.) genome assembly resolves 31 chromosomes and identifies a diamide resistance mutation.</title>
        <authorList>
            <person name="Ward C.M."/>
            <person name="Perry K.D."/>
            <person name="Baker G."/>
            <person name="Powis K."/>
            <person name="Heckel D.G."/>
            <person name="Baxter S.W."/>
        </authorList>
    </citation>
    <scope>NUCLEOTIDE SEQUENCE [LARGE SCALE GENOMIC DNA]</scope>
    <source>
        <strain evidence="3 4">LV</strain>
        <tissue evidence="3">Single pupa</tissue>
    </source>
</reference>
<evidence type="ECO:0000313" key="4">
    <source>
        <dbReference type="Proteomes" id="UP000823941"/>
    </source>
</evidence>
<comment type="caution">
    <text evidence="3">The sequence shown here is derived from an EMBL/GenBank/DDBJ whole genome shotgun (WGS) entry which is preliminary data.</text>
</comment>
<accession>A0ABQ7QSS1</accession>
<evidence type="ECO:0000313" key="3">
    <source>
        <dbReference type="EMBL" id="KAG7308103.1"/>
    </source>
</evidence>
<evidence type="ECO:0000256" key="2">
    <source>
        <dbReference type="SAM" id="Phobius"/>
    </source>
</evidence>
<evidence type="ECO:0000256" key="1">
    <source>
        <dbReference type="SAM" id="MobiDB-lite"/>
    </source>
</evidence>
<keyword evidence="2" id="KW-0472">Membrane</keyword>